<sequence>MCDLEHNVLLKNVQQGEVFHYSLILLKGELANTCCSGKFEIVANNCESIPFSFAIEKDVGSEDGNKQRVRKFRILLRLSHGESQYEIQYCSTKTRVNLIYTALESQFTVAPVYIVCKGHNGRYQSYENDPQNDSEQACRKITLAIELLQCLYAEKLHEHGFGRKTFAIDASCRPFHSELEWQKSTTMTEDELWHRCATELVNCKRYDMERVKVVGFLSSTHFEGISDGDYSYENIRKKTTGHAALGGGGLALFGTGCLYTWPSSLEAVCDALLSQQPINCEKLLDDSNYRRTYGGCFATTLGSVCHEMGHTFELGHTPDGSIMGDGFDAIDNVFLGGAQGANGPKRLINTKPGGLAGRLTQLKRPGEVLRQRLEAKQNDGVFFAPISALTLNYHRWFNHAKGFIGGSMNFDNTTRTVTCNRSSIVLVELRSSENGMMQKCWTFQEQQHQPITFTLPKLANLPDLTLFVEDATGSILKINLNKSVDNSTAAVCEAKILFRQLKPFPVIDENNNFKIDTEHFLESSNQIIDALACFGKLFAPIVRDMRQNVVKITVKYKQNKPLFKYLEDLILKDKDGNDVPYDTITDGLLWLKRAFEMMELFFRNLLEDETRSEQVKPHLKKAYEECLLPYHGYVAQKAFQLLHSFLPTRSSLLGTSDSNMDNLKALDEFLVRFRANLNHLNEFYTKHDLHKTYKA</sequence>
<reference evidence="3" key="1">
    <citation type="submission" date="2013-03" db="EMBL/GenBank/DDBJ databases">
        <title>The Genome Sequence of Anopheles christyi ACHKN1017.</title>
        <authorList>
            <consortium name="The Broad Institute Genomics Platform"/>
            <person name="Neafsey D.E."/>
            <person name="Besansky N."/>
            <person name="Walker B."/>
            <person name="Young S.K."/>
            <person name="Zeng Q."/>
            <person name="Gargeya S."/>
            <person name="Fitzgerald M."/>
            <person name="Haas B."/>
            <person name="Abouelleil A."/>
            <person name="Allen A.W."/>
            <person name="Alvarado L."/>
            <person name="Arachchi H.M."/>
            <person name="Berlin A.M."/>
            <person name="Chapman S.B."/>
            <person name="Gainer-Dewar J."/>
            <person name="Goldberg J."/>
            <person name="Griggs A."/>
            <person name="Gujja S."/>
            <person name="Hansen M."/>
            <person name="Howarth C."/>
            <person name="Imamovic A."/>
            <person name="Ireland A."/>
            <person name="Larimer J."/>
            <person name="McCowan C."/>
            <person name="Murphy C."/>
            <person name="Pearson M."/>
            <person name="Poon T.W."/>
            <person name="Priest M."/>
            <person name="Roberts A."/>
            <person name="Saif S."/>
            <person name="Shea T."/>
            <person name="Sisk P."/>
            <person name="Sykes S."/>
            <person name="Wortman J."/>
            <person name="Nusbaum C."/>
            <person name="Birren B."/>
        </authorList>
    </citation>
    <scope>NUCLEOTIDE SEQUENCE [LARGE SCALE GENOMIC DNA]</scope>
    <source>
        <strain evidence="3">ACHKN1017</strain>
    </source>
</reference>
<protein>
    <recommendedName>
        <fullName evidence="1">Glycolipid transfer protein domain-containing protein</fullName>
    </recommendedName>
</protein>
<feature type="domain" description="Glycolipid transfer protein" evidence="1">
    <location>
        <begin position="515"/>
        <end position="654"/>
    </location>
</feature>
<reference evidence="2" key="2">
    <citation type="submission" date="2020-05" db="UniProtKB">
        <authorList>
            <consortium name="EnsemblMetazoa"/>
        </authorList>
    </citation>
    <scope>IDENTIFICATION</scope>
    <source>
        <strain evidence="2">ACHKN1017</strain>
    </source>
</reference>
<keyword evidence="3" id="KW-1185">Reference proteome</keyword>
<dbReference type="GO" id="GO:0005737">
    <property type="term" value="C:cytoplasm"/>
    <property type="evidence" value="ECO:0007669"/>
    <property type="project" value="InterPro"/>
</dbReference>
<proteinExistence type="predicted"/>
<name>A0A182JPB7_9DIPT</name>
<dbReference type="VEuPathDB" id="VectorBase:ACHR000351"/>
<evidence type="ECO:0000259" key="1">
    <source>
        <dbReference type="Pfam" id="PF08718"/>
    </source>
</evidence>
<dbReference type="InterPro" id="IPR053002">
    <property type="entry name" value="Metalloproteinase_M10B"/>
</dbReference>
<dbReference type="Proteomes" id="UP000075881">
    <property type="component" value="Unassembled WGS sequence"/>
</dbReference>
<dbReference type="InterPro" id="IPR014830">
    <property type="entry name" value="Glycolipid_transfer_prot_dom"/>
</dbReference>
<dbReference type="PANTHER" id="PTHR21054">
    <property type="entry name" value="ZINC METALLOPROTEINASE-RELATED"/>
    <property type="match status" value="1"/>
</dbReference>
<dbReference type="SUPFAM" id="SSF110004">
    <property type="entry name" value="Glycolipid transfer protein, GLTP"/>
    <property type="match status" value="1"/>
</dbReference>
<dbReference type="EnsemblMetazoa" id="ACHR000351-RA">
    <property type="protein sequence ID" value="ACHR000351-PA"/>
    <property type="gene ID" value="ACHR000351"/>
</dbReference>
<dbReference type="Pfam" id="PF08718">
    <property type="entry name" value="GLTP"/>
    <property type="match status" value="1"/>
</dbReference>
<dbReference type="Pfam" id="PF12044">
    <property type="entry name" value="Metallopep"/>
    <property type="match status" value="1"/>
</dbReference>
<accession>A0A182JPB7</accession>
<dbReference type="Gene3D" id="1.10.3520.10">
    <property type="entry name" value="Glycolipid transfer protein"/>
    <property type="match status" value="1"/>
</dbReference>
<dbReference type="PANTHER" id="PTHR21054:SF2">
    <property type="entry name" value="MIP04191P"/>
    <property type="match status" value="1"/>
</dbReference>
<evidence type="ECO:0000313" key="2">
    <source>
        <dbReference type="EnsemblMetazoa" id="ACHR000351-PA"/>
    </source>
</evidence>
<organism evidence="2 3">
    <name type="scientific">Anopheles christyi</name>
    <dbReference type="NCBI Taxonomy" id="43041"/>
    <lineage>
        <taxon>Eukaryota</taxon>
        <taxon>Metazoa</taxon>
        <taxon>Ecdysozoa</taxon>
        <taxon>Arthropoda</taxon>
        <taxon>Hexapoda</taxon>
        <taxon>Insecta</taxon>
        <taxon>Pterygota</taxon>
        <taxon>Neoptera</taxon>
        <taxon>Endopterygota</taxon>
        <taxon>Diptera</taxon>
        <taxon>Nematocera</taxon>
        <taxon>Culicoidea</taxon>
        <taxon>Culicidae</taxon>
        <taxon>Anophelinae</taxon>
        <taxon>Anopheles</taxon>
    </lineage>
</organism>
<evidence type="ECO:0000313" key="3">
    <source>
        <dbReference type="Proteomes" id="UP000075881"/>
    </source>
</evidence>
<dbReference type="InterPro" id="IPR021917">
    <property type="entry name" value="Unchr_Zn-peptidase-like"/>
</dbReference>
<dbReference type="GO" id="GO:0120013">
    <property type="term" value="F:lipid transfer activity"/>
    <property type="evidence" value="ECO:0007669"/>
    <property type="project" value="InterPro"/>
</dbReference>
<dbReference type="InterPro" id="IPR036497">
    <property type="entry name" value="GLTP_sf"/>
</dbReference>
<dbReference type="FunFam" id="1.10.3520.10:FF:000001">
    <property type="entry name" value="Pleckstrin domain-containing family A member 8"/>
    <property type="match status" value="1"/>
</dbReference>
<dbReference type="AlphaFoldDB" id="A0A182JPB7"/>